<organism evidence="2 3">
    <name type="scientific">Aureococcus anophagefferens</name>
    <name type="common">Harmful bloom alga</name>
    <dbReference type="NCBI Taxonomy" id="44056"/>
    <lineage>
        <taxon>Eukaryota</taxon>
        <taxon>Sar</taxon>
        <taxon>Stramenopiles</taxon>
        <taxon>Ochrophyta</taxon>
        <taxon>Pelagophyceae</taxon>
        <taxon>Pelagomonadales</taxon>
        <taxon>Pelagomonadaceae</taxon>
        <taxon>Aureococcus</taxon>
    </lineage>
</organism>
<comment type="caution">
    <text evidence="2">The sequence shown here is derived from an EMBL/GenBank/DDBJ whole genome shotgun (WGS) entry which is preliminary data.</text>
</comment>
<accession>A0ABR1FLB1</accession>
<dbReference type="EMBL" id="JBBJCI010000365">
    <property type="protein sequence ID" value="KAK7232901.1"/>
    <property type="molecule type" value="Genomic_DNA"/>
</dbReference>
<protein>
    <submittedName>
        <fullName evidence="2">Uncharacterized protein</fullName>
    </submittedName>
</protein>
<feature type="region of interest" description="Disordered" evidence="1">
    <location>
        <begin position="51"/>
        <end position="78"/>
    </location>
</feature>
<proteinExistence type="predicted"/>
<gene>
    <name evidence="2" type="ORF">SO694_00036229</name>
</gene>
<evidence type="ECO:0000313" key="2">
    <source>
        <dbReference type="EMBL" id="KAK7232901.1"/>
    </source>
</evidence>
<evidence type="ECO:0000256" key="1">
    <source>
        <dbReference type="SAM" id="MobiDB-lite"/>
    </source>
</evidence>
<evidence type="ECO:0000313" key="3">
    <source>
        <dbReference type="Proteomes" id="UP001363151"/>
    </source>
</evidence>
<keyword evidence="3" id="KW-1185">Reference proteome</keyword>
<dbReference type="Proteomes" id="UP001363151">
    <property type="component" value="Unassembled WGS sequence"/>
</dbReference>
<reference evidence="2 3" key="1">
    <citation type="submission" date="2024-03" db="EMBL/GenBank/DDBJ databases">
        <title>Aureococcus anophagefferens CCMP1851 and Kratosvirus quantuckense: Draft genome of a second virus-susceptible host strain in the model system.</title>
        <authorList>
            <person name="Chase E."/>
            <person name="Truchon A.R."/>
            <person name="Schepens W."/>
            <person name="Wilhelm S.W."/>
        </authorList>
    </citation>
    <scope>NUCLEOTIDE SEQUENCE [LARGE SCALE GENOMIC DNA]</scope>
    <source>
        <strain evidence="2 3">CCMP1851</strain>
    </source>
</reference>
<name>A0ABR1FLB1_AURAN</name>
<sequence length="167" mass="17353">MVQSRLTARAALRSGPRRRSAPPPASYVPKSVTNLCPSGAQVANTTGISYFKPEEAAPQEPGKFGSKNTRTGGYIDASLDPTQVDTSVGAKGLASVKGRAQVAANQQKKAATKAYKDTKKDAQKTVTGAVDGAKSTVSTAGDKAITAGMKQMGFVKKKSKKVNTQPP</sequence>
<feature type="region of interest" description="Disordered" evidence="1">
    <location>
        <begin position="1"/>
        <end position="35"/>
    </location>
</feature>